<proteinExistence type="predicted"/>
<dbReference type="PANTHER" id="PTHR10492">
    <property type="match status" value="1"/>
</dbReference>
<sequence>MRVVTETDKTSYFANWLLEIGNKNFTSEQNNMIALPAYENINCNVLNMFPGKKHMYLSADEAIIEDGANNHNVYPTEYLNTLNPSRMPPSKLKLKIVVNRLTNHIIEALILCGEHAEKTVFIPCITLTPLSTNLLFIFKQRQFPIHNAFAITINKSQGQSLMHVELDL</sequence>
<evidence type="ECO:0000313" key="2">
    <source>
        <dbReference type="Proteomes" id="UP000789901"/>
    </source>
</evidence>
<dbReference type="PANTHER" id="PTHR10492:SF57">
    <property type="entry name" value="ATP-DEPENDENT DNA HELICASE"/>
    <property type="match status" value="1"/>
</dbReference>
<comment type="caution">
    <text evidence="1">The sequence shown here is derived from an EMBL/GenBank/DDBJ whole genome shotgun (WGS) entry which is preliminary data.</text>
</comment>
<name>A0ABN7UBZ5_GIGMA</name>
<keyword evidence="2" id="KW-1185">Reference proteome</keyword>
<organism evidence="1 2">
    <name type="scientific">Gigaspora margarita</name>
    <dbReference type="NCBI Taxonomy" id="4874"/>
    <lineage>
        <taxon>Eukaryota</taxon>
        <taxon>Fungi</taxon>
        <taxon>Fungi incertae sedis</taxon>
        <taxon>Mucoromycota</taxon>
        <taxon>Glomeromycotina</taxon>
        <taxon>Glomeromycetes</taxon>
        <taxon>Diversisporales</taxon>
        <taxon>Gigasporaceae</taxon>
        <taxon>Gigaspora</taxon>
    </lineage>
</organism>
<protein>
    <submittedName>
        <fullName evidence="1">30842_t:CDS:1</fullName>
    </submittedName>
</protein>
<reference evidence="1 2" key="1">
    <citation type="submission" date="2021-06" db="EMBL/GenBank/DDBJ databases">
        <authorList>
            <person name="Kallberg Y."/>
            <person name="Tangrot J."/>
            <person name="Rosling A."/>
        </authorList>
    </citation>
    <scope>NUCLEOTIDE SEQUENCE [LARGE SCALE GENOMIC DNA]</scope>
    <source>
        <strain evidence="1 2">120-4 pot B 10/14</strain>
    </source>
</reference>
<dbReference type="Proteomes" id="UP000789901">
    <property type="component" value="Unassembled WGS sequence"/>
</dbReference>
<accession>A0ABN7UBZ5</accession>
<evidence type="ECO:0000313" key="1">
    <source>
        <dbReference type="EMBL" id="CAG8559096.1"/>
    </source>
</evidence>
<gene>
    <name evidence="1" type="ORF">GMARGA_LOCUS4929</name>
</gene>
<dbReference type="EMBL" id="CAJVQB010002017">
    <property type="protein sequence ID" value="CAG8559096.1"/>
    <property type="molecule type" value="Genomic_DNA"/>
</dbReference>